<evidence type="ECO:0000313" key="1">
    <source>
        <dbReference type="EMBL" id="GAH70923.1"/>
    </source>
</evidence>
<dbReference type="InterPro" id="IPR002052">
    <property type="entry name" value="DNA_methylase_N6_adenine_CS"/>
</dbReference>
<sequence length="259" mass="29033">TLFDPMAGSSHLLIEAAKHGIEIIGNDLCPLAYYYSAGIFQGQKFDEADFKNFLNSPPVSGWLSKSELKRPERLESKRLLDGLVIGANKRFSGPKQKTALGAMSLLLQHYFRGFAAFISEEEPYSRKQILGDLSKCIKDINELIGEVGGKGKIFNKNILDETIPKADVIYFDPPYFPAGPQEAINYFKHYVHANSVLMQKKFEEKDPTKEDIINFLPKLANKTNLLIVSTSSPSAINWERELSKLKKNVKMIGISKTST</sequence>
<proteinExistence type="predicted"/>
<dbReference type="SUPFAM" id="SSF53335">
    <property type="entry name" value="S-adenosyl-L-methionine-dependent methyltransferases"/>
    <property type="match status" value="1"/>
</dbReference>
<accession>X1JMC4</accession>
<gene>
    <name evidence="1" type="ORF">S03H2_53048</name>
</gene>
<protein>
    <submittedName>
        <fullName evidence="1">Uncharacterized protein</fullName>
    </submittedName>
</protein>
<dbReference type="EMBL" id="BARU01033742">
    <property type="protein sequence ID" value="GAH70923.1"/>
    <property type="molecule type" value="Genomic_DNA"/>
</dbReference>
<name>X1JMC4_9ZZZZ</name>
<dbReference type="PROSITE" id="PS00092">
    <property type="entry name" value="N6_MTASE"/>
    <property type="match status" value="1"/>
</dbReference>
<reference evidence="1" key="1">
    <citation type="journal article" date="2014" name="Front. Microbiol.">
        <title>High frequency of phylogenetically diverse reductive dehalogenase-homologous genes in deep subseafloor sedimentary metagenomes.</title>
        <authorList>
            <person name="Kawai M."/>
            <person name="Futagami T."/>
            <person name="Toyoda A."/>
            <person name="Takaki Y."/>
            <person name="Nishi S."/>
            <person name="Hori S."/>
            <person name="Arai W."/>
            <person name="Tsubouchi T."/>
            <person name="Morono Y."/>
            <person name="Uchiyama I."/>
            <person name="Ito T."/>
            <person name="Fujiyama A."/>
            <person name="Inagaki F."/>
            <person name="Takami H."/>
        </authorList>
    </citation>
    <scope>NUCLEOTIDE SEQUENCE</scope>
    <source>
        <strain evidence="1">Expedition CK06-06</strain>
    </source>
</reference>
<dbReference type="InterPro" id="IPR029063">
    <property type="entry name" value="SAM-dependent_MTases_sf"/>
</dbReference>
<dbReference type="GO" id="GO:0008168">
    <property type="term" value="F:methyltransferase activity"/>
    <property type="evidence" value="ECO:0007669"/>
    <property type="project" value="InterPro"/>
</dbReference>
<feature type="non-terminal residue" evidence="1">
    <location>
        <position position="259"/>
    </location>
</feature>
<organism evidence="1">
    <name type="scientific">marine sediment metagenome</name>
    <dbReference type="NCBI Taxonomy" id="412755"/>
    <lineage>
        <taxon>unclassified sequences</taxon>
        <taxon>metagenomes</taxon>
        <taxon>ecological metagenomes</taxon>
    </lineage>
</organism>
<dbReference type="AlphaFoldDB" id="X1JMC4"/>
<feature type="non-terminal residue" evidence="1">
    <location>
        <position position="1"/>
    </location>
</feature>
<comment type="caution">
    <text evidence="1">The sequence shown here is derived from an EMBL/GenBank/DDBJ whole genome shotgun (WGS) entry which is preliminary data.</text>
</comment>
<dbReference type="GO" id="GO:0003676">
    <property type="term" value="F:nucleic acid binding"/>
    <property type="evidence" value="ECO:0007669"/>
    <property type="project" value="InterPro"/>
</dbReference>
<dbReference type="Gene3D" id="3.40.50.150">
    <property type="entry name" value="Vaccinia Virus protein VP39"/>
    <property type="match status" value="1"/>
</dbReference>
<dbReference type="GO" id="GO:0032259">
    <property type="term" value="P:methylation"/>
    <property type="evidence" value="ECO:0007669"/>
    <property type="project" value="InterPro"/>
</dbReference>